<gene>
    <name evidence="1" type="ORF">E2C01_044726</name>
</gene>
<comment type="caution">
    <text evidence="1">The sequence shown here is derived from an EMBL/GenBank/DDBJ whole genome shotgun (WGS) entry which is preliminary data.</text>
</comment>
<evidence type="ECO:0000313" key="1">
    <source>
        <dbReference type="EMBL" id="MPC50893.1"/>
    </source>
</evidence>
<dbReference type="Proteomes" id="UP000324222">
    <property type="component" value="Unassembled WGS sequence"/>
</dbReference>
<dbReference type="EMBL" id="VSRR010009793">
    <property type="protein sequence ID" value="MPC50893.1"/>
    <property type="molecule type" value="Genomic_DNA"/>
</dbReference>
<reference evidence="1 2" key="1">
    <citation type="submission" date="2019-05" db="EMBL/GenBank/DDBJ databases">
        <title>Another draft genome of Portunus trituberculatus and its Hox gene families provides insights of decapod evolution.</title>
        <authorList>
            <person name="Jeong J.-H."/>
            <person name="Song I."/>
            <person name="Kim S."/>
            <person name="Choi T."/>
            <person name="Kim D."/>
            <person name="Ryu S."/>
            <person name="Kim W."/>
        </authorList>
    </citation>
    <scope>NUCLEOTIDE SEQUENCE [LARGE SCALE GENOMIC DNA]</scope>
    <source>
        <tissue evidence="1">Muscle</tissue>
    </source>
</reference>
<proteinExistence type="predicted"/>
<dbReference type="AlphaFoldDB" id="A0A5B7G0S2"/>
<evidence type="ECO:0000313" key="2">
    <source>
        <dbReference type="Proteomes" id="UP000324222"/>
    </source>
</evidence>
<keyword evidence="2" id="KW-1185">Reference proteome</keyword>
<protein>
    <submittedName>
        <fullName evidence="1">Uncharacterized protein</fullName>
    </submittedName>
</protein>
<accession>A0A5B7G0S2</accession>
<name>A0A5B7G0S2_PORTR</name>
<sequence length="141" mass="15600">MAHRHLQCAGVGVDTGQMPQGVHIGPEGERAAALSTWRHLFGYASMKGRSWPHVDEVHRRDASAGLPHHDVVPLWHGHGARLVRVFHSNKPYPYEDFAAEVHEVQPPGGSLAQFVPGNHREAARRFLEPGLARTTSRSEVL</sequence>
<organism evidence="1 2">
    <name type="scientific">Portunus trituberculatus</name>
    <name type="common">Swimming crab</name>
    <name type="synonym">Neptunus trituberculatus</name>
    <dbReference type="NCBI Taxonomy" id="210409"/>
    <lineage>
        <taxon>Eukaryota</taxon>
        <taxon>Metazoa</taxon>
        <taxon>Ecdysozoa</taxon>
        <taxon>Arthropoda</taxon>
        <taxon>Crustacea</taxon>
        <taxon>Multicrustacea</taxon>
        <taxon>Malacostraca</taxon>
        <taxon>Eumalacostraca</taxon>
        <taxon>Eucarida</taxon>
        <taxon>Decapoda</taxon>
        <taxon>Pleocyemata</taxon>
        <taxon>Brachyura</taxon>
        <taxon>Eubrachyura</taxon>
        <taxon>Portunoidea</taxon>
        <taxon>Portunidae</taxon>
        <taxon>Portuninae</taxon>
        <taxon>Portunus</taxon>
    </lineage>
</organism>